<evidence type="ECO:0000313" key="2">
    <source>
        <dbReference type="Proteomes" id="UP001164746"/>
    </source>
</evidence>
<reference evidence="1" key="1">
    <citation type="submission" date="2022-11" db="EMBL/GenBank/DDBJ databases">
        <title>Centuries of genome instability and evolution in soft-shell clam transmissible cancer (bioRxiv).</title>
        <authorList>
            <person name="Hart S.F.M."/>
            <person name="Yonemitsu M.A."/>
            <person name="Giersch R.M."/>
            <person name="Beal B.F."/>
            <person name="Arriagada G."/>
            <person name="Davis B.W."/>
            <person name="Ostrander E.A."/>
            <person name="Goff S.P."/>
            <person name="Metzger M.J."/>
        </authorList>
    </citation>
    <scope>NUCLEOTIDE SEQUENCE</scope>
    <source>
        <strain evidence="1">MELC-2E11</strain>
        <tissue evidence="1">Siphon/mantle</tissue>
    </source>
</reference>
<sequence>MHARNFNLIRKLMQNNENSYLKSESAIKYYGQIFKGLGKFDEKYHIEIDKTVPPVVTVVNPPRNVPKFPTLKDVTAQPYGKNIFTVLDEKDGYYQVQLAQKAHI</sequence>
<gene>
    <name evidence="1" type="ORF">MAR_027498</name>
</gene>
<evidence type="ECO:0000313" key="1">
    <source>
        <dbReference type="EMBL" id="WAR13318.1"/>
    </source>
</evidence>
<organism evidence="1 2">
    <name type="scientific">Mya arenaria</name>
    <name type="common">Soft-shell clam</name>
    <dbReference type="NCBI Taxonomy" id="6604"/>
    <lineage>
        <taxon>Eukaryota</taxon>
        <taxon>Metazoa</taxon>
        <taxon>Spiralia</taxon>
        <taxon>Lophotrochozoa</taxon>
        <taxon>Mollusca</taxon>
        <taxon>Bivalvia</taxon>
        <taxon>Autobranchia</taxon>
        <taxon>Heteroconchia</taxon>
        <taxon>Euheterodonta</taxon>
        <taxon>Imparidentia</taxon>
        <taxon>Neoheterodontei</taxon>
        <taxon>Myida</taxon>
        <taxon>Myoidea</taxon>
        <taxon>Myidae</taxon>
        <taxon>Mya</taxon>
    </lineage>
</organism>
<keyword evidence="2" id="KW-1185">Reference proteome</keyword>
<name>A0ABY7ETN0_MYAAR</name>
<protein>
    <submittedName>
        <fullName evidence="1">Uncharacterized protein</fullName>
    </submittedName>
</protein>
<accession>A0ABY7ETN0</accession>
<proteinExistence type="predicted"/>
<dbReference type="Proteomes" id="UP001164746">
    <property type="component" value="Chromosome 8"/>
</dbReference>
<dbReference type="EMBL" id="CP111019">
    <property type="protein sequence ID" value="WAR13318.1"/>
    <property type="molecule type" value="Genomic_DNA"/>
</dbReference>